<evidence type="ECO:0000313" key="5">
    <source>
        <dbReference type="EMBL" id="ATP56369.1"/>
    </source>
</evidence>
<dbReference type="Gene3D" id="1.25.40.10">
    <property type="entry name" value="Tetratricopeptide repeat domain"/>
    <property type="match status" value="1"/>
</dbReference>
<proteinExistence type="predicted"/>
<keyword evidence="2 3" id="KW-0802">TPR repeat</keyword>
<dbReference type="KEGG" id="pgs:CPT03_07735"/>
<evidence type="ECO:0000313" key="6">
    <source>
        <dbReference type="Proteomes" id="UP000223749"/>
    </source>
</evidence>
<evidence type="ECO:0000256" key="2">
    <source>
        <dbReference type="ARBA" id="ARBA00022803"/>
    </source>
</evidence>
<dbReference type="RefSeq" id="WP_099438311.1">
    <property type="nucleotide sequence ID" value="NZ_CP024091.1"/>
</dbReference>
<evidence type="ECO:0000256" key="3">
    <source>
        <dbReference type="PROSITE-ProRule" id="PRU00339"/>
    </source>
</evidence>
<dbReference type="OrthoDB" id="739506at2"/>
<keyword evidence="1" id="KW-0677">Repeat</keyword>
<dbReference type="EMBL" id="CP024091">
    <property type="protein sequence ID" value="ATP56369.1"/>
    <property type="molecule type" value="Genomic_DNA"/>
</dbReference>
<reference evidence="5 6" key="1">
    <citation type="submission" date="2017-10" db="EMBL/GenBank/DDBJ databases">
        <title>Whole genome of Pedobacter ginsengisoli T01R-27 isolated from tomato rhizosphere.</title>
        <authorList>
            <person name="Weon H.-Y."/>
            <person name="Lee S.A."/>
            <person name="Sang M.K."/>
            <person name="Song J."/>
        </authorList>
    </citation>
    <scope>NUCLEOTIDE SEQUENCE [LARGE SCALE GENOMIC DNA]</scope>
    <source>
        <strain evidence="5 6">T01R-27</strain>
    </source>
</reference>
<dbReference type="InterPro" id="IPR011990">
    <property type="entry name" value="TPR-like_helical_dom_sf"/>
</dbReference>
<dbReference type="InterPro" id="IPR019734">
    <property type="entry name" value="TPR_rpt"/>
</dbReference>
<keyword evidence="6" id="KW-1185">Reference proteome</keyword>
<sequence>MKKILFSLLFVGVATLANAQKSEIEAAKKQWALLSLNKDKTLADNLKTLNEGLAHTDKAIAHEKSKDLVESWSYRALFASRIALVDSLDAANSSANQKIAEEAVEKAKALDTKGNEKENIENARLTIQDAMRNRGIYAYQKKDFAGALAAFNEVTAKNPNDTAMFINAGVVAKEAKNYPEVVRNFKKAIELNYKDSKMLYSDIIKTTFDEIKDSVAGLSLLQEASAKYPEDPYFIGLETDIYLKKGDIAKSQEMLTKLVAKDPKNANYQSLLGDTYYKQALAVQTQRNALDPKKTKEFNELGIKMTKFIDQAIPFYKAALDIDPKHVNTLENLAIIYAFKNDNVNYEAIKKRLAELK</sequence>
<dbReference type="Pfam" id="PF14559">
    <property type="entry name" value="TPR_19"/>
    <property type="match status" value="1"/>
</dbReference>
<dbReference type="Proteomes" id="UP000223749">
    <property type="component" value="Chromosome"/>
</dbReference>
<feature type="chain" id="PRO_5013642280" evidence="4">
    <location>
        <begin position="20"/>
        <end position="357"/>
    </location>
</feature>
<protein>
    <submittedName>
        <fullName evidence="5">Uncharacterized protein</fullName>
    </submittedName>
</protein>
<feature type="signal peptide" evidence="4">
    <location>
        <begin position="1"/>
        <end position="19"/>
    </location>
</feature>
<accession>A0A2D1U432</accession>
<organism evidence="5 6">
    <name type="scientific">Pedobacter ginsengisoli</name>
    <dbReference type="NCBI Taxonomy" id="363852"/>
    <lineage>
        <taxon>Bacteria</taxon>
        <taxon>Pseudomonadati</taxon>
        <taxon>Bacteroidota</taxon>
        <taxon>Sphingobacteriia</taxon>
        <taxon>Sphingobacteriales</taxon>
        <taxon>Sphingobacteriaceae</taxon>
        <taxon>Pedobacter</taxon>
    </lineage>
</organism>
<evidence type="ECO:0000256" key="4">
    <source>
        <dbReference type="SAM" id="SignalP"/>
    </source>
</evidence>
<dbReference type="AlphaFoldDB" id="A0A2D1U432"/>
<dbReference type="PROSITE" id="PS50005">
    <property type="entry name" value="TPR"/>
    <property type="match status" value="1"/>
</dbReference>
<dbReference type="SUPFAM" id="SSF48452">
    <property type="entry name" value="TPR-like"/>
    <property type="match status" value="1"/>
</dbReference>
<keyword evidence="4" id="KW-0732">Signal</keyword>
<feature type="repeat" description="TPR" evidence="3">
    <location>
        <begin position="162"/>
        <end position="195"/>
    </location>
</feature>
<name>A0A2D1U432_9SPHI</name>
<dbReference type="Pfam" id="PF13432">
    <property type="entry name" value="TPR_16"/>
    <property type="match status" value="1"/>
</dbReference>
<dbReference type="SMART" id="SM00028">
    <property type="entry name" value="TPR"/>
    <property type="match status" value="4"/>
</dbReference>
<evidence type="ECO:0000256" key="1">
    <source>
        <dbReference type="ARBA" id="ARBA00022737"/>
    </source>
</evidence>
<dbReference type="PANTHER" id="PTHR45586">
    <property type="entry name" value="TPR REPEAT-CONTAINING PROTEIN PA4667"/>
    <property type="match status" value="1"/>
</dbReference>
<gene>
    <name evidence="5" type="ORF">CPT03_07735</name>
</gene>
<dbReference type="InterPro" id="IPR051012">
    <property type="entry name" value="CellSynth/LPSAsmb/PSIAsmb"/>
</dbReference>
<dbReference type="PANTHER" id="PTHR45586:SF1">
    <property type="entry name" value="LIPOPOLYSACCHARIDE ASSEMBLY PROTEIN B"/>
    <property type="match status" value="1"/>
</dbReference>